<evidence type="ECO:0000313" key="9">
    <source>
        <dbReference type="Proteomes" id="UP000193922"/>
    </source>
</evidence>
<evidence type="ECO:0000256" key="7">
    <source>
        <dbReference type="SAM" id="SignalP"/>
    </source>
</evidence>
<keyword evidence="4" id="KW-0645">Protease</keyword>
<keyword evidence="5" id="KW-0378">Hydrolase</keyword>
<dbReference type="InterPro" id="IPR001563">
    <property type="entry name" value="Peptidase_S10"/>
</dbReference>
<proteinExistence type="inferred from homology"/>
<dbReference type="GO" id="GO:0000324">
    <property type="term" value="C:fungal-type vacuole"/>
    <property type="evidence" value="ECO:0007669"/>
    <property type="project" value="TreeGrafter"/>
</dbReference>
<dbReference type="GO" id="GO:0004185">
    <property type="term" value="F:serine-type carboxypeptidase activity"/>
    <property type="evidence" value="ECO:0007669"/>
    <property type="project" value="UniProtKB-EC"/>
</dbReference>
<name>A0A1Y1W3S0_9FUNG</name>
<dbReference type="InterPro" id="IPR029058">
    <property type="entry name" value="AB_hydrolase_fold"/>
</dbReference>
<evidence type="ECO:0000256" key="1">
    <source>
        <dbReference type="ARBA" id="ARBA00009431"/>
    </source>
</evidence>
<evidence type="ECO:0000256" key="4">
    <source>
        <dbReference type="ARBA" id="ARBA00022670"/>
    </source>
</evidence>
<evidence type="ECO:0000313" key="8">
    <source>
        <dbReference type="EMBL" id="ORX68190.1"/>
    </source>
</evidence>
<dbReference type="PRINTS" id="PR00724">
    <property type="entry name" value="CRBOXYPTASEC"/>
</dbReference>
<dbReference type="EMBL" id="MCFD01000010">
    <property type="protein sequence ID" value="ORX68190.1"/>
    <property type="molecule type" value="Genomic_DNA"/>
</dbReference>
<dbReference type="EC" id="3.4.16.5" evidence="2"/>
<evidence type="ECO:0000256" key="3">
    <source>
        <dbReference type="ARBA" id="ARBA00022645"/>
    </source>
</evidence>
<comment type="caution">
    <text evidence="8">The sequence shown here is derived from an EMBL/GenBank/DDBJ whole genome shotgun (WGS) entry which is preliminary data.</text>
</comment>
<accession>A0A1Y1W3S0</accession>
<dbReference type="STRING" id="61395.A0A1Y1W3S0"/>
<feature type="chain" id="PRO_5013231511" description="carboxypeptidase C" evidence="7">
    <location>
        <begin position="18"/>
        <end position="212"/>
    </location>
</feature>
<evidence type="ECO:0000256" key="2">
    <source>
        <dbReference type="ARBA" id="ARBA00012446"/>
    </source>
</evidence>
<reference evidence="8 9" key="1">
    <citation type="submission" date="2016-07" db="EMBL/GenBank/DDBJ databases">
        <title>Pervasive Adenine N6-methylation of Active Genes in Fungi.</title>
        <authorList>
            <consortium name="DOE Joint Genome Institute"/>
            <person name="Mondo S.J."/>
            <person name="Dannebaum R.O."/>
            <person name="Kuo R.C."/>
            <person name="Labutti K."/>
            <person name="Haridas S."/>
            <person name="Kuo A."/>
            <person name="Salamov A."/>
            <person name="Ahrendt S.R."/>
            <person name="Lipzen A."/>
            <person name="Sullivan W."/>
            <person name="Andreopoulos W.B."/>
            <person name="Clum A."/>
            <person name="Lindquist E."/>
            <person name="Daum C."/>
            <person name="Ramamoorthy G.K."/>
            <person name="Gryganskyi A."/>
            <person name="Culley D."/>
            <person name="Magnuson J.K."/>
            <person name="James T.Y."/>
            <person name="O'Malley M.A."/>
            <person name="Stajich J.E."/>
            <person name="Spatafora J.W."/>
            <person name="Visel A."/>
            <person name="Grigoriev I.V."/>
        </authorList>
    </citation>
    <scope>NUCLEOTIDE SEQUENCE [LARGE SCALE GENOMIC DNA]</scope>
    <source>
        <strain evidence="8 9">ATCC 12442</strain>
    </source>
</reference>
<evidence type="ECO:0000256" key="6">
    <source>
        <dbReference type="ARBA" id="ARBA00023180"/>
    </source>
</evidence>
<dbReference type="PANTHER" id="PTHR11802:SF113">
    <property type="entry name" value="SERINE CARBOXYPEPTIDASE CTSA-4.1"/>
    <property type="match status" value="1"/>
</dbReference>
<organism evidence="8 9">
    <name type="scientific">Linderina pennispora</name>
    <dbReference type="NCBI Taxonomy" id="61395"/>
    <lineage>
        <taxon>Eukaryota</taxon>
        <taxon>Fungi</taxon>
        <taxon>Fungi incertae sedis</taxon>
        <taxon>Zoopagomycota</taxon>
        <taxon>Kickxellomycotina</taxon>
        <taxon>Kickxellomycetes</taxon>
        <taxon>Kickxellales</taxon>
        <taxon>Kickxellaceae</taxon>
        <taxon>Linderina</taxon>
    </lineage>
</organism>
<dbReference type="SUPFAM" id="SSF53474">
    <property type="entry name" value="alpha/beta-Hydrolases"/>
    <property type="match status" value="1"/>
</dbReference>
<keyword evidence="6" id="KW-0325">Glycoprotein</keyword>
<keyword evidence="7" id="KW-0732">Signal</keyword>
<comment type="similarity">
    <text evidence="1">Belongs to the peptidase S10 family.</text>
</comment>
<protein>
    <recommendedName>
        <fullName evidence="2">carboxypeptidase C</fullName>
        <ecNumber evidence="2">3.4.16.5</ecNumber>
    </recommendedName>
</protein>
<evidence type="ECO:0000256" key="5">
    <source>
        <dbReference type="ARBA" id="ARBA00022801"/>
    </source>
</evidence>
<dbReference type="GeneID" id="63806166"/>
<keyword evidence="9" id="KW-1185">Reference proteome</keyword>
<dbReference type="OrthoDB" id="443318at2759"/>
<feature type="signal peptide" evidence="7">
    <location>
        <begin position="1"/>
        <end position="17"/>
    </location>
</feature>
<dbReference type="Proteomes" id="UP000193922">
    <property type="component" value="Unassembled WGS sequence"/>
</dbReference>
<dbReference type="RefSeq" id="XP_040742004.1">
    <property type="nucleotide sequence ID" value="XM_040889518.1"/>
</dbReference>
<sequence>MYITYMLYMIVATCVFARPMPQNTAKGAAKYPGGYPWDMVQHPVLCDPSVQQSSGYISVSSRTKHLFYWFFESRTPSHSNTPVILWLNGGPGCSSMTGLLTGIGPCRVTSDGHSTTWNPFGWNKDAHLLFLDQPANSGYSYGANVTSTWDAASDVAEFLQTFYQKFPQYRGPLHVMGESYAAHYVPANRRPAASGQQHIHAVDEHCGRQWAV</sequence>
<gene>
    <name evidence="8" type="ORF">DL89DRAFT_27863</name>
</gene>
<dbReference type="Gene3D" id="3.40.50.1820">
    <property type="entry name" value="alpha/beta hydrolase"/>
    <property type="match status" value="1"/>
</dbReference>
<dbReference type="PANTHER" id="PTHR11802">
    <property type="entry name" value="SERINE PROTEASE FAMILY S10 SERINE CARBOXYPEPTIDASE"/>
    <property type="match status" value="1"/>
</dbReference>
<keyword evidence="3" id="KW-0121">Carboxypeptidase</keyword>
<dbReference type="Pfam" id="PF00450">
    <property type="entry name" value="Peptidase_S10"/>
    <property type="match status" value="1"/>
</dbReference>
<dbReference type="AlphaFoldDB" id="A0A1Y1W3S0"/>
<dbReference type="GO" id="GO:0006508">
    <property type="term" value="P:proteolysis"/>
    <property type="evidence" value="ECO:0007669"/>
    <property type="project" value="UniProtKB-KW"/>
</dbReference>